<proteinExistence type="predicted"/>
<sequence length="72" mass="7986">MPRGTIRRKGNWDSDDNTVATAFTTLITLLPRQTSTSHTRLLNPRPEMPPSEESLFTLLSLLDARSGESLSS</sequence>
<accession>A0ABQ5GD14</accession>
<organism evidence="1 2">
    <name type="scientific">Tanacetum coccineum</name>
    <dbReference type="NCBI Taxonomy" id="301880"/>
    <lineage>
        <taxon>Eukaryota</taxon>
        <taxon>Viridiplantae</taxon>
        <taxon>Streptophyta</taxon>
        <taxon>Embryophyta</taxon>
        <taxon>Tracheophyta</taxon>
        <taxon>Spermatophyta</taxon>
        <taxon>Magnoliopsida</taxon>
        <taxon>eudicotyledons</taxon>
        <taxon>Gunneridae</taxon>
        <taxon>Pentapetalae</taxon>
        <taxon>asterids</taxon>
        <taxon>campanulids</taxon>
        <taxon>Asterales</taxon>
        <taxon>Asteraceae</taxon>
        <taxon>Asteroideae</taxon>
        <taxon>Anthemideae</taxon>
        <taxon>Anthemidinae</taxon>
        <taxon>Tanacetum</taxon>
    </lineage>
</organism>
<gene>
    <name evidence="1" type="ORF">Tco_1032863</name>
</gene>
<evidence type="ECO:0000313" key="2">
    <source>
        <dbReference type="Proteomes" id="UP001151760"/>
    </source>
</evidence>
<reference evidence="1" key="1">
    <citation type="journal article" date="2022" name="Int. J. Mol. Sci.">
        <title>Draft Genome of Tanacetum Coccineum: Genomic Comparison of Closely Related Tanacetum-Family Plants.</title>
        <authorList>
            <person name="Yamashiro T."/>
            <person name="Shiraishi A."/>
            <person name="Nakayama K."/>
            <person name="Satake H."/>
        </authorList>
    </citation>
    <scope>NUCLEOTIDE SEQUENCE</scope>
</reference>
<comment type="caution">
    <text evidence="1">The sequence shown here is derived from an EMBL/GenBank/DDBJ whole genome shotgun (WGS) entry which is preliminary data.</text>
</comment>
<dbReference type="EMBL" id="BQNB010018363">
    <property type="protein sequence ID" value="GJT73577.1"/>
    <property type="molecule type" value="Genomic_DNA"/>
</dbReference>
<evidence type="ECO:0000313" key="1">
    <source>
        <dbReference type="EMBL" id="GJT73577.1"/>
    </source>
</evidence>
<name>A0ABQ5GD14_9ASTR</name>
<reference evidence="1" key="2">
    <citation type="submission" date="2022-01" db="EMBL/GenBank/DDBJ databases">
        <authorList>
            <person name="Yamashiro T."/>
            <person name="Shiraishi A."/>
            <person name="Satake H."/>
            <person name="Nakayama K."/>
        </authorList>
    </citation>
    <scope>NUCLEOTIDE SEQUENCE</scope>
</reference>
<protein>
    <submittedName>
        <fullName evidence="1">Uncharacterized protein</fullName>
    </submittedName>
</protein>
<keyword evidence="2" id="KW-1185">Reference proteome</keyword>
<dbReference type="Proteomes" id="UP001151760">
    <property type="component" value="Unassembled WGS sequence"/>
</dbReference>